<dbReference type="Proteomes" id="UP001152755">
    <property type="component" value="Unassembled WGS sequence"/>
</dbReference>
<feature type="domain" description="Putative zinc-finger" evidence="1">
    <location>
        <begin position="13"/>
        <end position="46"/>
    </location>
</feature>
<name>A0A9X4LXC4_9ACTN</name>
<dbReference type="InterPro" id="IPR027383">
    <property type="entry name" value="Znf_put"/>
</dbReference>
<protein>
    <submittedName>
        <fullName evidence="2">Mycothiol system anti-sigma-R factor</fullName>
    </submittedName>
</protein>
<keyword evidence="3" id="KW-1185">Reference proteome</keyword>
<accession>A0A9X4LXC4</accession>
<dbReference type="AlphaFoldDB" id="A0A9X4LXC4"/>
<reference evidence="2" key="1">
    <citation type="submission" date="2022-08" db="EMBL/GenBank/DDBJ databases">
        <title>Genome analysis of Corynebacteriales strain.</title>
        <authorList>
            <person name="Lee S.D."/>
        </authorList>
    </citation>
    <scope>NUCLEOTIDE SEQUENCE</scope>
    <source>
        <strain evidence="2">D3-21</strain>
    </source>
</reference>
<gene>
    <name evidence="2" type="primary">rsrA</name>
    <name evidence="2" type="ORF">NVS88_00405</name>
</gene>
<proteinExistence type="predicted"/>
<organism evidence="2 3">
    <name type="scientific">Speluncibacter jeojiensis</name>
    <dbReference type="NCBI Taxonomy" id="2710754"/>
    <lineage>
        <taxon>Bacteria</taxon>
        <taxon>Bacillati</taxon>
        <taxon>Actinomycetota</taxon>
        <taxon>Actinomycetes</taxon>
        <taxon>Mycobacteriales</taxon>
        <taxon>Speluncibacteraceae</taxon>
        <taxon>Speluncibacter</taxon>
    </lineage>
</organism>
<evidence type="ECO:0000313" key="3">
    <source>
        <dbReference type="Proteomes" id="UP001152755"/>
    </source>
</evidence>
<evidence type="ECO:0000259" key="1">
    <source>
        <dbReference type="Pfam" id="PF13490"/>
    </source>
</evidence>
<evidence type="ECO:0000313" key="2">
    <source>
        <dbReference type="EMBL" id="MDG3013019.1"/>
    </source>
</evidence>
<dbReference type="Pfam" id="PF13490">
    <property type="entry name" value="zf-HC2"/>
    <property type="match status" value="1"/>
</dbReference>
<dbReference type="EMBL" id="JANRHA010000001">
    <property type="protein sequence ID" value="MDG3013019.1"/>
    <property type="molecule type" value="Genomic_DNA"/>
</dbReference>
<comment type="caution">
    <text evidence="2">The sequence shown here is derived from an EMBL/GenBank/DDBJ whole genome shotgun (WGS) entry which is preliminary data.</text>
</comment>
<dbReference type="NCBIfam" id="TIGR03988">
    <property type="entry name" value="antisig_RsrA"/>
    <property type="match status" value="1"/>
</dbReference>
<dbReference type="InterPro" id="IPR024020">
    <property type="entry name" value="Anit_sigma_mycothiol_RsrA"/>
</dbReference>
<dbReference type="RefSeq" id="WP_332518885.1">
    <property type="nucleotide sequence ID" value="NZ_JANRHA010000001.1"/>
</dbReference>
<sequence length="92" mass="10553">MSEQDNRGAELDCSAVLADVWLMLDNECDEATRRRLKQHMEECGACFEAYGIEEKIKGLLHRKCCEHAPEGLRERLRIELHRTTIIQVDPGA</sequence>